<evidence type="ECO:0000256" key="7">
    <source>
        <dbReference type="RuleBase" id="RU004504"/>
    </source>
</evidence>
<dbReference type="InterPro" id="IPR020578">
    <property type="entry name" value="Aminotrans_V_PyrdxlP_BS"/>
</dbReference>
<evidence type="ECO:0000256" key="6">
    <source>
        <dbReference type="RuleBase" id="RU004075"/>
    </source>
</evidence>
<organism evidence="10">
    <name type="scientific">Geoglobus ahangari</name>
    <dbReference type="NCBI Taxonomy" id="113653"/>
    <lineage>
        <taxon>Archaea</taxon>
        <taxon>Methanobacteriati</taxon>
        <taxon>Methanobacteriota</taxon>
        <taxon>Archaeoglobi</taxon>
        <taxon>Archaeoglobales</taxon>
        <taxon>Archaeoglobaceae</taxon>
        <taxon>Geoglobus</taxon>
    </lineage>
</organism>
<dbReference type="InterPro" id="IPR000192">
    <property type="entry name" value="Aminotrans_V_dom"/>
</dbReference>
<sequence>MCFGTVMMDGLLMIPGPVKLHERIINAMARQMIGHRSKDFEEVFEYCINALKPLFGTKSDVVIISGSGTAGMEAAVASFSKVKRVTCIDNGKFGERFAKIASRYTEVDHIRFEWGTSIDLEKVEESIAEGSEAVTFVHNETSTGILNPAKEIAKIAHKYDALVIMDGITSVGGDEVKMDEWGIDVAVVGSQKCIGAPPGLAAVAISDRAWDHYNERVPYYLDLKAYVKKAEENQTPYTPAVPLFLALAEALKIIEEEGLENRIKRHRKFSKAVRAWCESAGLELFPKLNEVSAYSNTVTAIRMPKNVTDKELRETLQREYGITISGGQEHLKGKIFRIGTMGNITKRDVLATLAAIEDILLRKNAIKPAIHIAMEVLK</sequence>
<dbReference type="InterPro" id="IPR024169">
    <property type="entry name" value="SP_NH2Trfase/AEP_transaminase"/>
</dbReference>
<evidence type="ECO:0000256" key="3">
    <source>
        <dbReference type="ARBA" id="ARBA00022576"/>
    </source>
</evidence>
<dbReference type="InterPro" id="IPR015422">
    <property type="entry name" value="PyrdxlP-dep_Trfase_small"/>
</dbReference>
<comment type="similarity">
    <text evidence="2 6">Belongs to the class-V pyridoxal-phosphate-dependent aminotransferase family.</text>
</comment>
<evidence type="ECO:0000259" key="8">
    <source>
        <dbReference type="Pfam" id="PF00266"/>
    </source>
</evidence>
<evidence type="ECO:0000256" key="1">
    <source>
        <dbReference type="ARBA" id="ARBA00001933"/>
    </source>
</evidence>
<dbReference type="Gene3D" id="3.90.1150.10">
    <property type="entry name" value="Aspartate Aminotransferase, domain 1"/>
    <property type="match status" value="1"/>
</dbReference>
<comment type="caution">
    <text evidence="10">The sequence shown here is derived from an EMBL/GenBank/DDBJ whole genome shotgun (WGS) entry which is preliminary data.</text>
</comment>
<feature type="domain" description="Aminotransferase class V" evidence="8">
    <location>
        <begin position="26"/>
        <end position="329"/>
    </location>
</feature>
<evidence type="ECO:0000256" key="5">
    <source>
        <dbReference type="ARBA" id="ARBA00022898"/>
    </source>
</evidence>
<evidence type="ECO:0000313" key="11">
    <source>
        <dbReference type="EMBL" id="HHF48806.1"/>
    </source>
</evidence>
<dbReference type="Pfam" id="PF00266">
    <property type="entry name" value="Aminotran_5"/>
    <property type="match status" value="1"/>
</dbReference>
<dbReference type="PANTHER" id="PTHR21152:SF24">
    <property type="entry name" value="ALANINE--GLYOXYLATE AMINOTRANSFERASE 1"/>
    <property type="match status" value="1"/>
</dbReference>
<dbReference type="InterPro" id="IPR015424">
    <property type="entry name" value="PyrdxlP-dep_Trfase"/>
</dbReference>
<comment type="cofactor">
    <cofactor evidence="1 7">
        <name>pyridoxal 5'-phosphate</name>
        <dbReference type="ChEBI" id="CHEBI:597326"/>
    </cofactor>
</comment>
<evidence type="ECO:0000313" key="10">
    <source>
        <dbReference type="EMBL" id="HGU59144.1"/>
    </source>
</evidence>
<dbReference type="Gene3D" id="3.40.640.10">
    <property type="entry name" value="Type I PLP-dependent aspartate aminotransferase-like (Major domain)"/>
    <property type="match status" value="1"/>
</dbReference>
<dbReference type="SUPFAM" id="SSF53383">
    <property type="entry name" value="PLP-dependent transferases"/>
    <property type="match status" value="1"/>
</dbReference>
<accession>A0A7C4S866</accession>
<dbReference type="InterPro" id="IPR015421">
    <property type="entry name" value="PyrdxlP-dep_Trfase_major"/>
</dbReference>
<dbReference type="EMBL" id="DTPI01000028">
    <property type="protein sequence ID" value="HGE66342.1"/>
    <property type="molecule type" value="Genomic_DNA"/>
</dbReference>
<evidence type="ECO:0000256" key="4">
    <source>
        <dbReference type="ARBA" id="ARBA00022679"/>
    </source>
</evidence>
<dbReference type="PROSITE" id="PS00595">
    <property type="entry name" value="AA_TRANSFER_CLASS_5"/>
    <property type="match status" value="1"/>
</dbReference>
<dbReference type="GO" id="GO:0008453">
    <property type="term" value="F:alanine-glyoxylate transaminase activity"/>
    <property type="evidence" value="ECO:0007669"/>
    <property type="project" value="TreeGrafter"/>
</dbReference>
<evidence type="ECO:0000256" key="2">
    <source>
        <dbReference type="ARBA" id="ARBA00009236"/>
    </source>
</evidence>
<keyword evidence="3 10" id="KW-0032">Aminotransferase</keyword>
<keyword evidence="4 10" id="KW-0808">Transferase</keyword>
<protein>
    <submittedName>
        <fullName evidence="10">Alanine--glyoxylate aminotransferase family protein</fullName>
    </submittedName>
</protein>
<dbReference type="PIRSF" id="PIRSF000524">
    <property type="entry name" value="SPT"/>
    <property type="match status" value="1"/>
</dbReference>
<dbReference type="AlphaFoldDB" id="A0A7C4S866"/>
<dbReference type="EMBL" id="DRUC01000099">
    <property type="protein sequence ID" value="HHF48806.1"/>
    <property type="molecule type" value="Genomic_DNA"/>
</dbReference>
<evidence type="ECO:0000313" key="9">
    <source>
        <dbReference type="EMBL" id="HGE66342.1"/>
    </source>
</evidence>
<proteinExistence type="inferred from homology"/>
<dbReference type="EMBL" id="DTAK01000015">
    <property type="protein sequence ID" value="HGU59144.1"/>
    <property type="molecule type" value="Genomic_DNA"/>
</dbReference>
<gene>
    <name evidence="11" type="ORF">ENL48_06725</name>
    <name evidence="10" type="ORF">ENT89_02945</name>
    <name evidence="9" type="ORF">ENX77_04365</name>
</gene>
<reference evidence="10" key="1">
    <citation type="journal article" date="2020" name="mSystems">
        <title>Genome- and Community-Level Interaction Insights into Carbon Utilization and Element Cycling Functions of Hydrothermarchaeota in Hydrothermal Sediment.</title>
        <authorList>
            <person name="Zhou Z."/>
            <person name="Liu Y."/>
            <person name="Xu W."/>
            <person name="Pan J."/>
            <person name="Luo Z.H."/>
            <person name="Li M."/>
        </authorList>
    </citation>
    <scope>NUCLEOTIDE SEQUENCE [LARGE SCALE GENOMIC DNA]</scope>
    <source>
        <strain evidence="11">SpSt-10</strain>
        <strain evidence="10">SpSt-62</strain>
        <strain evidence="9">SpSt-97</strain>
    </source>
</reference>
<dbReference type="GO" id="GO:0019265">
    <property type="term" value="P:glycine biosynthetic process, by transamination of glyoxylate"/>
    <property type="evidence" value="ECO:0007669"/>
    <property type="project" value="TreeGrafter"/>
</dbReference>
<dbReference type="FunFam" id="3.40.640.10:FF:000027">
    <property type="entry name" value="Serine--pyruvate aminotransferase, mitochondrial"/>
    <property type="match status" value="1"/>
</dbReference>
<keyword evidence="5" id="KW-0663">Pyridoxal phosphate</keyword>
<name>A0A7C4S866_9EURY</name>
<dbReference type="GO" id="GO:0004760">
    <property type="term" value="F:L-serine-pyruvate transaminase activity"/>
    <property type="evidence" value="ECO:0007669"/>
    <property type="project" value="TreeGrafter"/>
</dbReference>
<dbReference type="PANTHER" id="PTHR21152">
    <property type="entry name" value="AMINOTRANSFERASE CLASS V"/>
    <property type="match status" value="1"/>
</dbReference>